<protein>
    <submittedName>
        <fullName evidence="1">Uncharacterized protein</fullName>
    </submittedName>
</protein>
<sequence length="79" mass="9038">MLNVWRLWKEPNSRVFNNNHKRGNMLSELQEDVRQWSLAGANASCPPSSAGSWRIIRFTFSSPVEPPCSSRDASCFLRL</sequence>
<dbReference type="AlphaFoldDB" id="A0A0A8ZP80"/>
<evidence type="ECO:0000313" key="1">
    <source>
        <dbReference type="EMBL" id="JAD41229.1"/>
    </source>
</evidence>
<name>A0A0A8ZP80_ARUDO</name>
<dbReference type="EMBL" id="GBRH01256666">
    <property type="protein sequence ID" value="JAD41229.1"/>
    <property type="molecule type" value="Transcribed_RNA"/>
</dbReference>
<reference evidence="1" key="1">
    <citation type="submission" date="2014-09" db="EMBL/GenBank/DDBJ databases">
        <authorList>
            <person name="Magalhaes I.L.F."/>
            <person name="Oliveira U."/>
            <person name="Santos F.R."/>
            <person name="Vidigal T.H.D.A."/>
            <person name="Brescovit A.D."/>
            <person name="Santos A.J."/>
        </authorList>
    </citation>
    <scope>NUCLEOTIDE SEQUENCE</scope>
    <source>
        <tissue evidence="1">Shoot tissue taken approximately 20 cm above the soil surface</tissue>
    </source>
</reference>
<organism evidence="1">
    <name type="scientific">Arundo donax</name>
    <name type="common">Giant reed</name>
    <name type="synonym">Donax arundinaceus</name>
    <dbReference type="NCBI Taxonomy" id="35708"/>
    <lineage>
        <taxon>Eukaryota</taxon>
        <taxon>Viridiplantae</taxon>
        <taxon>Streptophyta</taxon>
        <taxon>Embryophyta</taxon>
        <taxon>Tracheophyta</taxon>
        <taxon>Spermatophyta</taxon>
        <taxon>Magnoliopsida</taxon>
        <taxon>Liliopsida</taxon>
        <taxon>Poales</taxon>
        <taxon>Poaceae</taxon>
        <taxon>PACMAD clade</taxon>
        <taxon>Arundinoideae</taxon>
        <taxon>Arundineae</taxon>
        <taxon>Arundo</taxon>
    </lineage>
</organism>
<proteinExistence type="predicted"/>
<accession>A0A0A8ZP80</accession>
<reference evidence="1" key="2">
    <citation type="journal article" date="2015" name="Data Brief">
        <title>Shoot transcriptome of the giant reed, Arundo donax.</title>
        <authorList>
            <person name="Barrero R.A."/>
            <person name="Guerrero F.D."/>
            <person name="Moolhuijzen P."/>
            <person name="Goolsby J.A."/>
            <person name="Tidwell J."/>
            <person name="Bellgard S.E."/>
            <person name="Bellgard M.I."/>
        </authorList>
    </citation>
    <scope>NUCLEOTIDE SEQUENCE</scope>
    <source>
        <tissue evidence="1">Shoot tissue taken approximately 20 cm above the soil surface</tissue>
    </source>
</reference>